<evidence type="ECO:0000313" key="2">
    <source>
        <dbReference type="EMBL" id="KIX09556.1"/>
    </source>
</evidence>
<dbReference type="AlphaFoldDB" id="A0A0D2J1L2"/>
<dbReference type="STRING" id="1442369.A0A0D2J1L2"/>
<dbReference type="RefSeq" id="XP_013276692.1">
    <property type="nucleotide sequence ID" value="XM_013421238.1"/>
</dbReference>
<proteinExistence type="predicted"/>
<dbReference type="VEuPathDB" id="FungiDB:Z518_00636"/>
<dbReference type="GeneID" id="25288707"/>
<protein>
    <submittedName>
        <fullName evidence="2">Uncharacterized protein</fullName>
    </submittedName>
</protein>
<dbReference type="OrthoDB" id="5383967at2759"/>
<reference evidence="2 3" key="1">
    <citation type="submission" date="2015-01" db="EMBL/GenBank/DDBJ databases">
        <title>The Genome Sequence of Rhinocladiella mackenzie CBS 650.93.</title>
        <authorList>
            <consortium name="The Broad Institute Genomics Platform"/>
            <person name="Cuomo C."/>
            <person name="de Hoog S."/>
            <person name="Gorbushina A."/>
            <person name="Stielow B."/>
            <person name="Teixiera M."/>
            <person name="Abouelleil A."/>
            <person name="Chapman S.B."/>
            <person name="Priest M."/>
            <person name="Young S.K."/>
            <person name="Wortman J."/>
            <person name="Nusbaum C."/>
            <person name="Birren B."/>
        </authorList>
    </citation>
    <scope>NUCLEOTIDE SEQUENCE [LARGE SCALE GENOMIC DNA]</scope>
    <source>
        <strain evidence="2 3">CBS 650.93</strain>
    </source>
</reference>
<dbReference type="EMBL" id="KN847475">
    <property type="protein sequence ID" value="KIX09556.1"/>
    <property type="molecule type" value="Genomic_DNA"/>
</dbReference>
<organism evidence="2 3">
    <name type="scientific">Rhinocladiella mackenziei CBS 650.93</name>
    <dbReference type="NCBI Taxonomy" id="1442369"/>
    <lineage>
        <taxon>Eukaryota</taxon>
        <taxon>Fungi</taxon>
        <taxon>Dikarya</taxon>
        <taxon>Ascomycota</taxon>
        <taxon>Pezizomycotina</taxon>
        <taxon>Eurotiomycetes</taxon>
        <taxon>Chaetothyriomycetidae</taxon>
        <taxon>Chaetothyriales</taxon>
        <taxon>Herpotrichiellaceae</taxon>
        <taxon>Rhinocladiella</taxon>
    </lineage>
</organism>
<keyword evidence="1" id="KW-0732">Signal</keyword>
<evidence type="ECO:0000256" key="1">
    <source>
        <dbReference type="SAM" id="SignalP"/>
    </source>
</evidence>
<dbReference type="Proteomes" id="UP000053617">
    <property type="component" value="Unassembled WGS sequence"/>
</dbReference>
<dbReference type="HOGENOM" id="CLU_526785_0_0_1"/>
<name>A0A0D2J1L2_9EURO</name>
<accession>A0A0D2J1L2</accession>
<evidence type="ECO:0000313" key="3">
    <source>
        <dbReference type="Proteomes" id="UP000053617"/>
    </source>
</evidence>
<feature type="signal peptide" evidence="1">
    <location>
        <begin position="1"/>
        <end position="21"/>
    </location>
</feature>
<sequence length="549" mass="61234">MGARFKFTFCIITICLGVVAGLPASIEPPLPATKFRPLSILPPGEYPTPLQAPPILRRQPRCDDPSWEPSPENWVNEGVDEKLAGWWTSQQAEGLSSTSTIVDLLSTSFGDMSRGQECGIGKSNCFVPDCQPFQDNGGPKWVYFVRYAFVQMSDLFQNLYDAANTAEEDFTPLILDLANGFFQWNDPSVKLREAQPWITAGVESVLSFINPIKFINLSPVLRNVVAPQVVDTTKEFAAAGTTYIGGSGDSALEHEMGTVRDLGELIKTATQDLRESLDAWSNTLFSGQVDATGRTIIDYLRGGRFTLDYMSASEMSDWMFKLRIAWLVNRQWLDRAKNHSKKFVMCANSTDIPCNDTSRYTEGGRACCLYTLSGKAKYENATDFAKLQSSQYRFSLSDITASALHSYLARRFNYSTVDVNDTIMASISPDDSKQFYSLGIKAPGIFTIPVCDVGEYADWVVNWNSNDAKLPCCCGVDCSETRDFYNASAMYRHRKLKDADFKSALDDKCSKQFEEYNMHWSAAVLHQHIPSLATLVLIMATGVAFAWYL</sequence>
<gene>
    <name evidence="2" type="ORF">Z518_00636</name>
</gene>
<feature type="chain" id="PRO_5002244603" evidence="1">
    <location>
        <begin position="22"/>
        <end position="549"/>
    </location>
</feature>
<keyword evidence="3" id="KW-1185">Reference proteome</keyword>